<evidence type="ECO:0000313" key="3">
    <source>
        <dbReference type="EMBL" id="TRW43982.1"/>
    </source>
</evidence>
<dbReference type="Proteomes" id="UP000318693">
    <property type="component" value="Unassembled WGS sequence"/>
</dbReference>
<evidence type="ECO:0000256" key="1">
    <source>
        <dbReference type="ARBA" id="ARBA00006484"/>
    </source>
</evidence>
<dbReference type="SUPFAM" id="SSF51735">
    <property type="entry name" value="NAD(P)-binding Rossmann-fold domains"/>
    <property type="match status" value="1"/>
</dbReference>
<evidence type="ECO:0000256" key="2">
    <source>
        <dbReference type="ARBA" id="ARBA00023002"/>
    </source>
</evidence>
<dbReference type="InterPro" id="IPR002347">
    <property type="entry name" value="SDR_fam"/>
</dbReference>
<name>A0A552WMK9_9MICO</name>
<dbReference type="PRINTS" id="PR00081">
    <property type="entry name" value="GDHRDH"/>
</dbReference>
<dbReference type="Gene3D" id="3.40.50.720">
    <property type="entry name" value="NAD(P)-binding Rossmann-like Domain"/>
    <property type="match status" value="1"/>
</dbReference>
<dbReference type="AlphaFoldDB" id="A0A552WMK9"/>
<keyword evidence="2" id="KW-0560">Oxidoreductase</keyword>
<dbReference type="PANTHER" id="PTHR43008">
    <property type="entry name" value="BENZIL REDUCTASE"/>
    <property type="match status" value="1"/>
</dbReference>
<proteinExistence type="inferred from homology"/>
<dbReference type="GO" id="GO:0050664">
    <property type="term" value="F:oxidoreductase activity, acting on NAD(P)H, oxygen as acceptor"/>
    <property type="evidence" value="ECO:0007669"/>
    <property type="project" value="TreeGrafter"/>
</dbReference>
<evidence type="ECO:0000313" key="4">
    <source>
        <dbReference type="Proteomes" id="UP000318693"/>
    </source>
</evidence>
<dbReference type="Pfam" id="PF00106">
    <property type="entry name" value="adh_short"/>
    <property type="match status" value="1"/>
</dbReference>
<gene>
    <name evidence="3" type="ORF">FJ693_15400</name>
</gene>
<dbReference type="EMBL" id="VJXR01000058">
    <property type="protein sequence ID" value="TRW43982.1"/>
    <property type="molecule type" value="Genomic_DNA"/>
</dbReference>
<dbReference type="InterPro" id="IPR036291">
    <property type="entry name" value="NAD(P)-bd_dom_sf"/>
</dbReference>
<accession>A0A552WMK9</accession>
<protein>
    <submittedName>
        <fullName evidence="3">SDR family NAD(P)-dependent oxidoreductase</fullName>
    </submittedName>
</protein>
<organism evidence="3 4">
    <name type="scientific">Georgenia yuyongxinii</name>
    <dbReference type="NCBI Taxonomy" id="2589797"/>
    <lineage>
        <taxon>Bacteria</taxon>
        <taxon>Bacillati</taxon>
        <taxon>Actinomycetota</taxon>
        <taxon>Actinomycetes</taxon>
        <taxon>Micrococcales</taxon>
        <taxon>Bogoriellaceae</taxon>
        <taxon>Georgenia</taxon>
    </lineage>
</organism>
<dbReference type="RefSeq" id="WP_143419356.1">
    <property type="nucleotide sequence ID" value="NZ_VJXR01000058.1"/>
</dbReference>
<reference evidence="3 4" key="1">
    <citation type="submission" date="2019-07" db="EMBL/GenBank/DDBJ databases">
        <title>Georgenia wutianyii sp. nov. and Georgenia *** sp. nov. isolated from plateau pika (Ochotona curzoniae) in the Qinghai-Tibet plateau of China.</title>
        <authorList>
            <person name="Tian Z."/>
        </authorList>
    </citation>
    <scope>NUCLEOTIDE SEQUENCE [LARGE SCALE GENOMIC DNA]</scope>
    <source>
        <strain evidence="3 4">Z446</strain>
    </source>
</reference>
<dbReference type="PANTHER" id="PTHR43008:SF4">
    <property type="entry name" value="CHAIN DEHYDROGENASE, PUTATIVE (AFU_ORTHOLOGUE AFUA_4G08710)-RELATED"/>
    <property type="match status" value="1"/>
</dbReference>
<comment type="caution">
    <text evidence="3">The sequence shown here is derived from an EMBL/GenBank/DDBJ whole genome shotgun (WGS) entry which is preliminary data.</text>
</comment>
<comment type="similarity">
    <text evidence="1">Belongs to the short-chain dehydrogenases/reductases (SDR) family.</text>
</comment>
<sequence length="247" mass="26141">MVRILITGSTDGLGLATAETLLSEGLDVVVHARSRQRVPAVQHLLDRGAHCLIGDIADPTEVRRIAADANLLGGIDAVVHNAGVLHGPTLLAVNVVAPYLLTALIPAPRRQIYVSSGMHRGGNPRLTGLDWTGRTGTASYSTSKLLVTTLSAAIARLCPGHLSNAVDPGWVPTRMGGPSAPDDLRLGHRTQEWLATSSDPAALTSGGYWYHQRTRAPHPNVNDHHFQDALVHHLAVHTGVTLDALAG</sequence>
<keyword evidence="4" id="KW-1185">Reference proteome</keyword>